<dbReference type="EC" id="2.6.1.-" evidence="6"/>
<dbReference type="Gene3D" id="3.90.1150.10">
    <property type="entry name" value="Aspartate Aminotransferase, domain 1"/>
    <property type="match status" value="1"/>
</dbReference>
<gene>
    <name evidence="8" type="ORF">SAMN02745249_00857</name>
</gene>
<dbReference type="PANTHER" id="PTHR46383:SF4">
    <property type="entry name" value="AMINOTRANSFERASE"/>
    <property type="match status" value="1"/>
</dbReference>
<dbReference type="AlphaFoldDB" id="A0A1M4VA98"/>
<reference evidence="9" key="1">
    <citation type="submission" date="2016-11" db="EMBL/GenBank/DDBJ databases">
        <authorList>
            <person name="Varghese N."/>
            <person name="Submissions S."/>
        </authorList>
    </citation>
    <scope>NUCLEOTIDE SEQUENCE [LARGE SCALE GENOMIC DNA]</scope>
    <source>
        <strain evidence="9">DSM 15692</strain>
    </source>
</reference>
<dbReference type="PANTHER" id="PTHR46383">
    <property type="entry name" value="ASPARTATE AMINOTRANSFERASE"/>
    <property type="match status" value="1"/>
</dbReference>
<dbReference type="SUPFAM" id="SSF53383">
    <property type="entry name" value="PLP-dependent transferases"/>
    <property type="match status" value="1"/>
</dbReference>
<sequence length="385" mass="43050">MKHSTNKHFETTEENYIRYFDAQISDIPDILKFTMGEPDFDMPNFVKKTAIKAIKNNQSHYAPSAGIQELRVEIAAYLKRHYDLSYDADKQILVTVGVTEALSVAANALLNPGEKVVIPAPYFSLYDNIIKTAHGVPVHVDTSNDGFVCTAEKLDEVLTKEKNVKYVLLNYPSNPIGTSYSEKELKDLAKVIKKHEVYCVADEVYADLMYDGFKHASIAKFIPEQTIVLNGLSKSFAMTGMRVGYMAIPEDIYQNFYVVHQSTVTCVSTPIQIAAVAALRDGDAEMEYMRQAYEERRNFLIPKLEKLGFEMASPIGAFYLFLKIPENQNQEDKAFALELAQKAKVGLTPGSAFGPGGAGYLRLSYAASLESLKEAVKRLEDYLLV</sequence>
<dbReference type="EMBL" id="FQUF01000011">
    <property type="protein sequence ID" value="SHE65926.1"/>
    <property type="molecule type" value="Genomic_DNA"/>
</dbReference>
<keyword evidence="5" id="KW-0663">Pyridoxal phosphate</keyword>
<dbReference type="RefSeq" id="WP_073296921.1">
    <property type="nucleotide sequence ID" value="NZ_FQUF01000011.1"/>
</dbReference>
<keyword evidence="4 6" id="KW-0808">Transferase</keyword>
<dbReference type="GO" id="GO:0008483">
    <property type="term" value="F:transaminase activity"/>
    <property type="evidence" value="ECO:0007669"/>
    <property type="project" value="UniProtKB-KW"/>
</dbReference>
<comment type="similarity">
    <text evidence="2 6">Belongs to the class-I pyridoxal-phosphate-dependent aminotransferase family.</text>
</comment>
<evidence type="ECO:0000259" key="7">
    <source>
        <dbReference type="Pfam" id="PF00155"/>
    </source>
</evidence>
<comment type="cofactor">
    <cofactor evidence="1 6">
        <name>pyridoxal 5'-phosphate</name>
        <dbReference type="ChEBI" id="CHEBI:597326"/>
    </cofactor>
</comment>
<dbReference type="InterPro" id="IPR015421">
    <property type="entry name" value="PyrdxlP-dep_Trfase_major"/>
</dbReference>
<dbReference type="STRING" id="1121025.SAMN02745249_00857"/>
<proteinExistence type="inferred from homology"/>
<dbReference type="Pfam" id="PF00155">
    <property type="entry name" value="Aminotran_1_2"/>
    <property type="match status" value="1"/>
</dbReference>
<dbReference type="Proteomes" id="UP000184128">
    <property type="component" value="Unassembled WGS sequence"/>
</dbReference>
<dbReference type="OrthoDB" id="9802328at2"/>
<dbReference type="GO" id="GO:0006520">
    <property type="term" value="P:amino acid metabolic process"/>
    <property type="evidence" value="ECO:0007669"/>
    <property type="project" value="InterPro"/>
</dbReference>
<evidence type="ECO:0000256" key="3">
    <source>
        <dbReference type="ARBA" id="ARBA00022576"/>
    </source>
</evidence>
<organism evidence="8 9">
    <name type="scientific">Atopostipes suicloacalis DSM 15692</name>
    <dbReference type="NCBI Taxonomy" id="1121025"/>
    <lineage>
        <taxon>Bacteria</taxon>
        <taxon>Bacillati</taxon>
        <taxon>Bacillota</taxon>
        <taxon>Bacilli</taxon>
        <taxon>Lactobacillales</taxon>
        <taxon>Carnobacteriaceae</taxon>
        <taxon>Atopostipes</taxon>
    </lineage>
</organism>
<name>A0A1M4VA98_9LACT</name>
<dbReference type="CDD" id="cd00609">
    <property type="entry name" value="AAT_like"/>
    <property type="match status" value="1"/>
</dbReference>
<evidence type="ECO:0000256" key="4">
    <source>
        <dbReference type="ARBA" id="ARBA00022679"/>
    </source>
</evidence>
<dbReference type="InterPro" id="IPR004839">
    <property type="entry name" value="Aminotransferase_I/II_large"/>
</dbReference>
<evidence type="ECO:0000313" key="8">
    <source>
        <dbReference type="EMBL" id="SHE65926.1"/>
    </source>
</evidence>
<dbReference type="Gene3D" id="3.40.640.10">
    <property type="entry name" value="Type I PLP-dependent aspartate aminotransferase-like (Major domain)"/>
    <property type="match status" value="1"/>
</dbReference>
<dbReference type="FunFam" id="3.40.640.10:FF:000033">
    <property type="entry name" value="Aspartate aminotransferase"/>
    <property type="match status" value="1"/>
</dbReference>
<protein>
    <recommendedName>
        <fullName evidence="6">Aminotransferase</fullName>
        <ecNumber evidence="6">2.6.1.-</ecNumber>
    </recommendedName>
</protein>
<evidence type="ECO:0000256" key="1">
    <source>
        <dbReference type="ARBA" id="ARBA00001933"/>
    </source>
</evidence>
<evidence type="ECO:0000256" key="5">
    <source>
        <dbReference type="ARBA" id="ARBA00022898"/>
    </source>
</evidence>
<evidence type="ECO:0000256" key="2">
    <source>
        <dbReference type="ARBA" id="ARBA00007441"/>
    </source>
</evidence>
<accession>A0A1M4VA98</accession>
<keyword evidence="9" id="KW-1185">Reference proteome</keyword>
<keyword evidence="3 6" id="KW-0032">Aminotransferase</keyword>
<dbReference type="PROSITE" id="PS00105">
    <property type="entry name" value="AA_TRANSFER_CLASS_1"/>
    <property type="match status" value="1"/>
</dbReference>
<evidence type="ECO:0000313" key="9">
    <source>
        <dbReference type="Proteomes" id="UP000184128"/>
    </source>
</evidence>
<feature type="domain" description="Aminotransferase class I/classII large" evidence="7">
    <location>
        <begin position="29"/>
        <end position="379"/>
    </location>
</feature>
<evidence type="ECO:0000256" key="6">
    <source>
        <dbReference type="RuleBase" id="RU000481"/>
    </source>
</evidence>
<dbReference type="PRINTS" id="PR00753">
    <property type="entry name" value="ACCSYNTHASE"/>
</dbReference>
<dbReference type="InterPro" id="IPR015422">
    <property type="entry name" value="PyrdxlP-dep_Trfase_small"/>
</dbReference>
<dbReference type="InterPro" id="IPR004838">
    <property type="entry name" value="NHTrfase_class1_PyrdxlP-BS"/>
</dbReference>
<dbReference type="InterPro" id="IPR015424">
    <property type="entry name" value="PyrdxlP-dep_Trfase"/>
</dbReference>
<dbReference type="InterPro" id="IPR050596">
    <property type="entry name" value="AspAT/PAT-like"/>
</dbReference>
<dbReference type="GO" id="GO:0030170">
    <property type="term" value="F:pyridoxal phosphate binding"/>
    <property type="evidence" value="ECO:0007669"/>
    <property type="project" value="InterPro"/>
</dbReference>